<comment type="similarity">
    <text evidence="1">Belongs to the exportin family.</text>
</comment>
<protein>
    <submittedName>
        <fullName evidence="3">ARM repeat-containing protein</fullName>
    </submittedName>
</protein>
<dbReference type="GO" id="GO:0031267">
    <property type="term" value="F:small GTPase binding"/>
    <property type="evidence" value="ECO:0007669"/>
    <property type="project" value="InterPro"/>
</dbReference>
<dbReference type="EMBL" id="MCFG01000075">
    <property type="protein sequence ID" value="ORX83318.1"/>
    <property type="molecule type" value="Genomic_DNA"/>
</dbReference>
<dbReference type="GO" id="GO:0003723">
    <property type="term" value="F:RNA binding"/>
    <property type="evidence" value="ECO:0007669"/>
    <property type="project" value="TreeGrafter"/>
</dbReference>
<feature type="domain" description="Importin N-terminal" evidence="2">
    <location>
        <begin position="29"/>
        <end position="99"/>
    </location>
</feature>
<name>A0A1Y1XC52_9FUNG</name>
<dbReference type="InterPro" id="IPR011989">
    <property type="entry name" value="ARM-like"/>
</dbReference>
<dbReference type="GO" id="GO:0005634">
    <property type="term" value="C:nucleus"/>
    <property type="evidence" value="ECO:0007669"/>
    <property type="project" value="TreeGrafter"/>
</dbReference>
<dbReference type="InterPro" id="IPR001494">
    <property type="entry name" value="Importin-beta_N"/>
</dbReference>
<evidence type="ECO:0000259" key="2">
    <source>
        <dbReference type="PROSITE" id="PS50166"/>
    </source>
</evidence>
<evidence type="ECO:0000313" key="3">
    <source>
        <dbReference type="EMBL" id="ORX83318.1"/>
    </source>
</evidence>
<dbReference type="STRING" id="1754192.A0A1Y1XC52"/>
<sequence>MDDTILNKINSCLNTVLDFNSTNEQRKEAEKYLQEIKNDPKSPIYGYYLALKNNNQNNEARHFGINMIIDAVSYKWNEKTYSDNERNELRQMALDLLKETGGILEEANYIKEKIVILIVEIAKRSWPNEWTNFDVILRTLYEKDRNTQQLVLLIYRNLAQEVYLDEISSIPELRKKQIASGLIAVSSSAKVLLNRYDYFQSHPENVTPEQVAEMELMVQMVRGDYTNEGWLVRWTNTLENYKKQYLMNKMTNNEMELQQLEQLIVNILDTLSSFIKWVIFESLNDIDILPKLTTMLVQEYSYKIKRATLECIYVLMSRNFHINNDERNKLIFNPLFDNNGLNNIFHFWVMLYEVSNFTNVTIQQLQQIQYSKNLIEDNYKLLLHVNDILTTLGVNHISNKKLSFIPNNLDNFFDLMMLLLNHPSIIISSSSLHFWIIAFQSMNLKEKGVLKKYIPLILERILNEFSKGKVFSDLIEEYYINIDFELKTDDNEISLMFEQRVINLIKLFTNYMPLEVYNWVTGKIIEIMNSSDPSSLDELGCYRNDSVYYKIYSATVKIYQIVASSISDDINKFNLVKDTMIQFYNFLINYSTFDPFISIKYIRMLSFFVILIKNSEETNYLLLLFEKLFSYVTYKLTADSTKYYEISKSIRQKAITSLTDMALIIPDIFMRYYNEICNTIMKISCNDDITYENLLSLKQLLIIICYHSNLKIEDKKKYIEEVFNTIMQEWIEESKNGEIYSSPEIYMEYIGVRELSEILKVYPMDKNLSELDNSIIEKLNGLKLRRTKVYLILNSVWVLIKKTIYIKNDTNEENKQIWNGYFEFILQSVLTIAKVSHSLWNKNNWTNILPNLRKELLNEINIKDSSITVKNKSVNTIYKYVKQLQGFITSEFEICYLIIGALTKLPIFYNYNNIGDILINELLFEAENLTNTQWKNLISTVITPLLSNCPEFKYNIILEKILPELIQYISKKLISEWENVEYNIDEDNDNDNEDDEFQEEIFYNKTLRDLTRSLVFLYSKLVEPQIPKGKKENLTREISPDTYKYISHYIFNSKSIIIPLLQSLSEIIMFKDSKSSNKSINILVRILPELVKKSELYEIIGCEILKTALMNNAYNDSYHQEMHVELIALITDIYLLLRPKCDIPFNTLSQLNDMTTAKIQAMENELFNSKTVKNQQYAIKNLLNDIKGVSISQLHKNKESYKKPFLSKEMLLRTGSKDILNNNEETGISNLFENYDE</sequence>
<comment type="caution">
    <text evidence="3">The sequence shown here is derived from an EMBL/GenBank/DDBJ whole genome shotgun (WGS) entry which is preliminary data.</text>
</comment>
<dbReference type="InterPro" id="IPR045065">
    <property type="entry name" value="XPO1/5"/>
</dbReference>
<dbReference type="PROSITE" id="PS50166">
    <property type="entry name" value="IMPORTIN_B_NT"/>
    <property type="match status" value="1"/>
</dbReference>
<dbReference type="PANTHER" id="PTHR11223:SF3">
    <property type="entry name" value="EXPORTIN-5"/>
    <property type="match status" value="1"/>
</dbReference>
<gene>
    <name evidence="3" type="ORF">BCR32DRAFT_267051</name>
</gene>
<dbReference type="Proteomes" id="UP000193944">
    <property type="component" value="Unassembled WGS sequence"/>
</dbReference>
<dbReference type="GO" id="GO:0005049">
    <property type="term" value="F:nuclear export signal receptor activity"/>
    <property type="evidence" value="ECO:0007669"/>
    <property type="project" value="InterPro"/>
</dbReference>
<reference evidence="3 4" key="1">
    <citation type="submission" date="2016-08" db="EMBL/GenBank/DDBJ databases">
        <title>A Parts List for Fungal Cellulosomes Revealed by Comparative Genomics.</title>
        <authorList>
            <consortium name="DOE Joint Genome Institute"/>
            <person name="Haitjema C.H."/>
            <person name="Gilmore S.P."/>
            <person name="Henske J.K."/>
            <person name="Solomon K.V."/>
            <person name="De Groot R."/>
            <person name="Kuo A."/>
            <person name="Mondo S.J."/>
            <person name="Salamov A.A."/>
            <person name="Labutti K."/>
            <person name="Zhao Z."/>
            <person name="Chiniquy J."/>
            <person name="Barry K."/>
            <person name="Brewer H.M."/>
            <person name="Purvine S.O."/>
            <person name="Wright A.T."/>
            <person name="Boxma B."/>
            <person name="Van Alen T."/>
            <person name="Hackstein J.H."/>
            <person name="Baker S.E."/>
            <person name="Grigoriev I.V."/>
            <person name="O'Malley M.A."/>
        </authorList>
    </citation>
    <scope>NUCLEOTIDE SEQUENCE [LARGE SCALE GENOMIC DNA]</scope>
    <source>
        <strain evidence="3 4">S4</strain>
    </source>
</reference>
<dbReference type="InterPro" id="IPR016024">
    <property type="entry name" value="ARM-type_fold"/>
</dbReference>
<evidence type="ECO:0000256" key="1">
    <source>
        <dbReference type="ARBA" id="ARBA00009466"/>
    </source>
</evidence>
<dbReference type="Pfam" id="PF03810">
    <property type="entry name" value="IBN_N"/>
    <property type="match status" value="1"/>
</dbReference>
<dbReference type="GO" id="GO:0006611">
    <property type="term" value="P:protein export from nucleus"/>
    <property type="evidence" value="ECO:0007669"/>
    <property type="project" value="InterPro"/>
</dbReference>
<dbReference type="AlphaFoldDB" id="A0A1Y1XC52"/>
<evidence type="ECO:0000313" key="4">
    <source>
        <dbReference type="Proteomes" id="UP000193944"/>
    </source>
</evidence>
<dbReference type="GO" id="GO:0042565">
    <property type="term" value="C:RNA nuclear export complex"/>
    <property type="evidence" value="ECO:0007669"/>
    <property type="project" value="TreeGrafter"/>
</dbReference>
<dbReference type="Gene3D" id="1.25.10.10">
    <property type="entry name" value="Leucine-rich Repeat Variant"/>
    <property type="match status" value="1"/>
</dbReference>
<dbReference type="InterPro" id="IPR013598">
    <property type="entry name" value="Exportin-1/Importin-b-like"/>
</dbReference>
<proteinExistence type="inferred from homology"/>
<dbReference type="GO" id="GO:0006405">
    <property type="term" value="P:RNA export from nucleus"/>
    <property type="evidence" value="ECO:0007669"/>
    <property type="project" value="TreeGrafter"/>
</dbReference>
<dbReference type="InterPro" id="IPR045478">
    <property type="entry name" value="Exportin-5_C"/>
</dbReference>
<dbReference type="OrthoDB" id="2215036at2759"/>
<dbReference type="Pfam" id="PF08389">
    <property type="entry name" value="Xpo1"/>
    <property type="match status" value="1"/>
</dbReference>
<keyword evidence="4" id="KW-1185">Reference proteome</keyword>
<organism evidence="3 4">
    <name type="scientific">Anaeromyces robustus</name>
    <dbReference type="NCBI Taxonomy" id="1754192"/>
    <lineage>
        <taxon>Eukaryota</taxon>
        <taxon>Fungi</taxon>
        <taxon>Fungi incertae sedis</taxon>
        <taxon>Chytridiomycota</taxon>
        <taxon>Chytridiomycota incertae sedis</taxon>
        <taxon>Neocallimastigomycetes</taxon>
        <taxon>Neocallimastigales</taxon>
        <taxon>Neocallimastigaceae</taxon>
        <taxon>Anaeromyces</taxon>
    </lineage>
</organism>
<dbReference type="PANTHER" id="PTHR11223">
    <property type="entry name" value="EXPORTIN 1/5"/>
    <property type="match status" value="1"/>
</dbReference>
<dbReference type="Pfam" id="PF19273">
    <property type="entry name" value="Exportin-5"/>
    <property type="match status" value="1"/>
</dbReference>
<accession>A0A1Y1XC52</accession>
<reference evidence="3 4" key="2">
    <citation type="submission" date="2016-08" db="EMBL/GenBank/DDBJ databases">
        <title>Pervasive Adenine N6-methylation of Active Genes in Fungi.</title>
        <authorList>
            <consortium name="DOE Joint Genome Institute"/>
            <person name="Mondo S.J."/>
            <person name="Dannebaum R.O."/>
            <person name="Kuo R.C."/>
            <person name="Labutti K."/>
            <person name="Haridas S."/>
            <person name="Kuo A."/>
            <person name="Salamov A."/>
            <person name="Ahrendt S.R."/>
            <person name="Lipzen A."/>
            <person name="Sullivan W."/>
            <person name="Andreopoulos W.B."/>
            <person name="Clum A."/>
            <person name="Lindquist E."/>
            <person name="Daum C."/>
            <person name="Ramamoorthy G.K."/>
            <person name="Gryganskyi A."/>
            <person name="Culley D."/>
            <person name="Magnuson J.K."/>
            <person name="James T.Y."/>
            <person name="O'Malley M.A."/>
            <person name="Stajich J.E."/>
            <person name="Spatafora J.W."/>
            <person name="Visel A."/>
            <person name="Grigoriev I.V."/>
        </authorList>
    </citation>
    <scope>NUCLEOTIDE SEQUENCE [LARGE SCALE GENOMIC DNA]</scope>
    <source>
        <strain evidence="3 4">S4</strain>
    </source>
</reference>
<dbReference type="SUPFAM" id="SSF48371">
    <property type="entry name" value="ARM repeat"/>
    <property type="match status" value="1"/>
</dbReference>
<dbReference type="GO" id="GO:0005737">
    <property type="term" value="C:cytoplasm"/>
    <property type="evidence" value="ECO:0007669"/>
    <property type="project" value="TreeGrafter"/>
</dbReference>